<sequence length="54" mass="5944">MYGLIWRILPGPAWLKVVESLLIVAAIVYGLFFYAYPWVATMLPEPGSTVGSGE</sequence>
<accession>A0A543I709</accession>
<comment type="caution">
    <text evidence="2">The sequence shown here is derived from an EMBL/GenBank/DDBJ whole genome shotgun (WGS) entry which is preliminary data.</text>
</comment>
<protein>
    <submittedName>
        <fullName evidence="2">Uncharacterized protein</fullName>
    </submittedName>
</protein>
<dbReference type="RefSeq" id="WP_170206039.1">
    <property type="nucleotide sequence ID" value="NZ_BAAAYS010000017.1"/>
</dbReference>
<keyword evidence="1" id="KW-1133">Transmembrane helix</keyword>
<proteinExistence type="predicted"/>
<dbReference type="AlphaFoldDB" id="A0A543I709"/>
<organism evidence="2 3">
    <name type="scientific">Klugiella xanthotipulae</name>
    <dbReference type="NCBI Taxonomy" id="244735"/>
    <lineage>
        <taxon>Bacteria</taxon>
        <taxon>Bacillati</taxon>
        <taxon>Actinomycetota</taxon>
        <taxon>Actinomycetes</taxon>
        <taxon>Micrococcales</taxon>
        <taxon>Microbacteriaceae</taxon>
        <taxon>Klugiella</taxon>
    </lineage>
</organism>
<feature type="transmembrane region" description="Helical" evidence="1">
    <location>
        <begin position="21"/>
        <end position="39"/>
    </location>
</feature>
<keyword evidence="3" id="KW-1185">Reference proteome</keyword>
<evidence type="ECO:0000256" key="1">
    <source>
        <dbReference type="SAM" id="Phobius"/>
    </source>
</evidence>
<evidence type="ECO:0000313" key="2">
    <source>
        <dbReference type="EMBL" id="TQM66329.1"/>
    </source>
</evidence>
<keyword evidence="1" id="KW-0812">Transmembrane</keyword>
<dbReference type="Proteomes" id="UP000318331">
    <property type="component" value="Unassembled WGS sequence"/>
</dbReference>
<name>A0A543I709_9MICO</name>
<gene>
    <name evidence="2" type="ORF">FB466_1168</name>
</gene>
<reference evidence="2 3" key="1">
    <citation type="submission" date="2019-06" db="EMBL/GenBank/DDBJ databases">
        <title>Sequencing the genomes of 1000 actinobacteria strains.</title>
        <authorList>
            <person name="Klenk H.-P."/>
        </authorList>
    </citation>
    <scope>NUCLEOTIDE SEQUENCE [LARGE SCALE GENOMIC DNA]</scope>
    <source>
        <strain evidence="2 3">DSM 18031</strain>
    </source>
</reference>
<keyword evidence="1" id="KW-0472">Membrane</keyword>
<dbReference type="EMBL" id="VFPN01000001">
    <property type="protein sequence ID" value="TQM66329.1"/>
    <property type="molecule type" value="Genomic_DNA"/>
</dbReference>
<evidence type="ECO:0000313" key="3">
    <source>
        <dbReference type="Proteomes" id="UP000318331"/>
    </source>
</evidence>